<evidence type="ECO:0000256" key="7">
    <source>
        <dbReference type="ARBA" id="ARBA00043912"/>
    </source>
</evidence>
<dbReference type="SMART" id="SM00225">
    <property type="entry name" value="BTB"/>
    <property type="match status" value="1"/>
</dbReference>
<dbReference type="PRINTS" id="PR00501">
    <property type="entry name" value="KELCHREPEAT"/>
</dbReference>
<feature type="domain" description="BTB" evidence="8">
    <location>
        <begin position="50"/>
        <end position="121"/>
    </location>
</feature>
<evidence type="ECO:0000313" key="9">
    <source>
        <dbReference type="EnsemblMetazoa" id="XP_014260195.1"/>
    </source>
</evidence>
<dbReference type="InterPro" id="IPR011333">
    <property type="entry name" value="SKP1/BTB/POZ_sf"/>
</dbReference>
<evidence type="ECO:0000256" key="5">
    <source>
        <dbReference type="ARBA" id="ARBA00022786"/>
    </source>
</evidence>
<dbReference type="SUPFAM" id="SSF50965">
    <property type="entry name" value="Galactose oxidase, central domain"/>
    <property type="match status" value="1"/>
</dbReference>
<dbReference type="Pfam" id="PF01344">
    <property type="entry name" value="Kelch_1"/>
    <property type="match status" value="3"/>
</dbReference>
<dbReference type="PANTHER" id="PTHR24412:SF493">
    <property type="entry name" value="BTB DOMAIN-CONTAINING PROTEIN"/>
    <property type="match status" value="1"/>
</dbReference>
<dbReference type="RefSeq" id="XP_014260195.1">
    <property type="nucleotide sequence ID" value="XM_014404709.2"/>
</dbReference>
<comment type="pathway">
    <text evidence="1">Protein modification; protein ubiquitination.</text>
</comment>
<name>A0A8I6S9R9_CIMLE</name>
<dbReference type="Gene3D" id="3.30.710.10">
    <property type="entry name" value="Potassium Channel Kv1.1, Chain A"/>
    <property type="match status" value="1"/>
</dbReference>
<sequence>MGTNGYSDSGELEDEAVARPKEATLVYEDSKNASSILHSLNMMRKNTTFCDVVLHVDHVGIPAHKAVLSAASPHLMQIFTADDERSPKQNVVNFKLNGIFEKVALEKLVDYAYTSRLELSPHQVRSVFIAATHLKMERVANECASYLVKNLNVDTCIEIRGLPGISKEKDFLSQVDAYINTNFADISKSPVFLALPCLQVEVLSQTRSEMSLVDCDSAARLVLDWLRVCELGAEQLTEKTHMLYLALDNTLKDCVDLPSGEMGDTQIVQDYKKLSKNMTKKRAKAVAPAKPRVIVYSRNISDSSDEDVGHDDKVIASTPVSKHTFLGLISLKSRVFSLSILLRLNPPTDGGGQQAFMEIDATQDEEDPGAGTPTYCALASMASVKCAAGCANLNERLLVCGGYDRGECLRSTEIYLPITNEWKDLSPMLEPRGRFNIAVVNGLAYAIGGCNGTNELSGVEIYSEQENKWERISSLPLPRSHTAVASLDGLIYCIGGFNDQVGIKQCDLFDPKTRTWTEIEPLHTGRYQAAACGFMGKVWVVGGCDGWSYLGSVEVYDPVTKEWSYAGHLATPRRGPGLQVFQGKLYCVGGWDGTHSLSSTEVYDPETKSWTPGPSMTTARSNLGLAVAGSKLYAVGGFSNKTFLNSIEVLATGDDQEWTTFCLKSATDQVLD</sequence>
<dbReference type="Proteomes" id="UP000494040">
    <property type="component" value="Unassembled WGS sequence"/>
</dbReference>
<dbReference type="InterPro" id="IPR006652">
    <property type="entry name" value="Kelch_1"/>
</dbReference>
<dbReference type="GO" id="GO:0003779">
    <property type="term" value="F:actin binding"/>
    <property type="evidence" value="ECO:0007669"/>
    <property type="project" value="UniProtKB-KW"/>
</dbReference>
<evidence type="ECO:0000256" key="3">
    <source>
        <dbReference type="ARBA" id="ARBA00022441"/>
    </source>
</evidence>
<dbReference type="Pfam" id="PF24681">
    <property type="entry name" value="Kelch_KLHDC2_KLHL20_DRC7"/>
    <property type="match status" value="1"/>
</dbReference>
<dbReference type="PANTHER" id="PTHR24412">
    <property type="entry name" value="KELCH PROTEIN"/>
    <property type="match status" value="1"/>
</dbReference>
<keyword evidence="3" id="KW-0880">Kelch repeat</keyword>
<evidence type="ECO:0000256" key="2">
    <source>
        <dbReference type="ARBA" id="ARBA00013699"/>
    </source>
</evidence>
<keyword evidence="5" id="KW-0833">Ubl conjugation pathway</keyword>
<proteinExistence type="predicted"/>
<protein>
    <recommendedName>
        <fullName evidence="2">Kelch-like protein diablo</fullName>
    </recommendedName>
</protein>
<reference evidence="9" key="1">
    <citation type="submission" date="2022-01" db="UniProtKB">
        <authorList>
            <consortium name="EnsemblMetazoa"/>
        </authorList>
    </citation>
    <scope>IDENTIFICATION</scope>
</reference>
<dbReference type="CDD" id="cd18306">
    <property type="entry name" value="BTB_POZ_NS1BP"/>
    <property type="match status" value="1"/>
</dbReference>
<accession>A0A8I6S9R9</accession>
<evidence type="ECO:0000256" key="1">
    <source>
        <dbReference type="ARBA" id="ARBA00004906"/>
    </source>
</evidence>
<dbReference type="InterPro" id="IPR015915">
    <property type="entry name" value="Kelch-typ_b-propeller"/>
</dbReference>
<dbReference type="InterPro" id="IPR000210">
    <property type="entry name" value="BTB/POZ_dom"/>
</dbReference>
<dbReference type="PIRSF" id="PIRSF037037">
    <property type="entry name" value="Kelch-like_protein_gigaxonin"/>
    <property type="match status" value="1"/>
</dbReference>
<dbReference type="InterPro" id="IPR017096">
    <property type="entry name" value="BTB-kelch_protein"/>
</dbReference>
<comment type="function">
    <text evidence="7">Probable substrate-specific adapter of an E3 ubiquitin-protein ligase complex which mediates the ubiquitination and subsequent proteasomal degradation of target proteins. May have a role in synapse differentiation and growth.</text>
</comment>
<keyword evidence="4" id="KW-0677">Repeat</keyword>
<dbReference type="SMART" id="SM00612">
    <property type="entry name" value="Kelch"/>
    <property type="match status" value="5"/>
</dbReference>
<organism evidence="9 10">
    <name type="scientific">Cimex lectularius</name>
    <name type="common">Bed bug</name>
    <name type="synonym">Acanthia lectularia</name>
    <dbReference type="NCBI Taxonomy" id="79782"/>
    <lineage>
        <taxon>Eukaryota</taxon>
        <taxon>Metazoa</taxon>
        <taxon>Ecdysozoa</taxon>
        <taxon>Arthropoda</taxon>
        <taxon>Hexapoda</taxon>
        <taxon>Insecta</taxon>
        <taxon>Pterygota</taxon>
        <taxon>Neoptera</taxon>
        <taxon>Paraneoptera</taxon>
        <taxon>Hemiptera</taxon>
        <taxon>Heteroptera</taxon>
        <taxon>Panheteroptera</taxon>
        <taxon>Cimicomorpha</taxon>
        <taxon>Cimicidae</taxon>
        <taxon>Cimex</taxon>
    </lineage>
</organism>
<evidence type="ECO:0000256" key="6">
    <source>
        <dbReference type="ARBA" id="ARBA00023203"/>
    </source>
</evidence>
<dbReference type="GO" id="GO:0016567">
    <property type="term" value="P:protein ubiquitination"/>
    <property type="evidence" value="ECO:0007669"/>
    <property type="project" value="UniProtKB-UniPathway"/>
</dbReference>
<keyword evidence="10" id="KW-1185">Reference proteome</keyword>
<dbReference type="InterPro" id="IPR011043">
    <property type="entry name" value="Gal_Oxase/kelch_b-propeller"/>
</dbReference>
<evidence type="ECO:0000256" key="4">
    <source>
        <dbReference type="ARBA" id="ARBA00022737"/>
    </source>
</evidence>
<keyword evidence="6" id="KW-0009">Actin-binding</keyword>
<dbReference type="OrthoDB" id="45365at2759"/>
<dbReference type="KEGG" id="clec:106672906"/>
<dbReference type="AlphaFoldDB" id="A0A8I6S9R9"/>
<dbReference type="GeneID" id="106672906"/>
<dbReference type="PROSITE" id="PS50097">
    <property type="entry name" value="BTB"/>
    <property type="match status" value="1"/>
</dbReference>
<dbReference type="OMA" id="TEIVQDY"/>
<evidence type="ECO:0000313" key="10">
    <source>
        <dbReference type="Proteomes" id="UP000494040"/>
    </source>
</evidence>
<dbReference type="EnsemblMetazoa" id="XM_014404709.2">
    <property type="protein sequence ID" value="XP_014260195.1"/>
    <property type="gene ID" value="LOC106672906"/>
</dbReference>
<dbReference type="Pfam" id="PF00651">
    <property type="entry name" value="BTB"/>
    <property type="match status" value="1"/>
</dbReference>
<evidence type="ECO:0000259" key="8">
    <source>
        <dbReference type="PROSITE" id="PS50097"/>
    </source>
</evidence>
<dbReference type="Gene3D" id="2.120.10.80">
    <property type="entry name" value="Kelch-type beta propeller"/>
    <property type="match status" value="2"/>
</dbReference>
<dbReference type="SUPFAM" id="SSF54695">
    <property type="entry name" value="POZ domain"/>
    <property type="match status" value="1"/>
</dbReference>
<dbReference type="UniPathway" id="UPA00143"/>